<evidence type="ECO:0000256" key="8">
    <source>
        <dbReference type="RuleBase" id="RU368020"/>
    </source>
</evidence>
<dbReference type="Pfam" id="PF13370">
    <property type="entry name" value="Fer4_13"/>
    <property type="match status" value="1"/>
</dbReference>
<accession>A0A099D1I8</accession>
<evidence type="ECO:0000313" key="9">
    <source>
        <dbReference type="EMBL" id="ASU77930.1"/>
    </source>
</evidence>
<keyword evidence="11" id="KW-1185">Reference proteome</keyword>
<sequence length="73" mass="7788">MSWQVEVDGDTCIGSGMCSAIAEEHFQLVDGVSRPLRTDIDPDDDVVDAAESCPVEAILVRDAQSGRTLAPEP</sequence>
<evidence type="ECO:0000256" key="1">
    <source>
        <dbReference type="ARBA" id="ARBA00001927"/>
    </source>
</evidence>
<dbReference type="AlphaFoldDB" id="A0A099D1I8"/>
<proteinExistence type="predicted"/>
<evidence type="ECO:0000313" key="11">
    <source>
        <dbReference type="Proteomes" id="UP000029737"/>
    </source>
</evidence>
<dbReference type="GO" id="GO:0009055">
    <property type="term" value="F:electron transfer activity"/>
    <property type="evidence" value="ECO:0007669"/>
    <property type="project" value="UniProtKB-UniRule"/>
</dbReference>
<dbReference type="RefSeq" id="WP_043577250.1">
    <property type="nucleotide sequence ID" value="NZ_CP022752.1"/>
</dbReference>
<dbReference type="InterPro" id="IPR051269">
    <property type="entry name" value="Fe-S_cluster_ET"/>
</dbReference>
<evidence type="ECO:0000256" key="3">
    <source>
        <dbReference type="ARBA" id="ARBA00022723"/>
    </source>
</evidence>
<evidence type="ECO:0000256" key="2">
    <source>
        <dbReference type="ARBA" id="ARBA00022448"/>
    </source>
</evidence>
<comment type="function">
    <text evidence="8">Ferredoxins are iron-sulfur proteins that transfer electrons in a wide variety of metabolic reactions.</text>
</comment>
<dbReference type="SUPFAM" id="SSF54862">
    <property type="entry name" value="4Fe-4S ferredoxins"/>
    <property type="match status" value="1"/>
</dbReference>
<organism evidence="9 12">
    <name type="scientific">Actinopolyspora erythraea</name>
    <dbReference type="NCBI Taxonomy" id="414996"/>
    <lineage>
        <taxon>Bacteria</taxon>
        <taxon>Bacillati</taxon>
        <taxon>Actinomycetota</taxon>
        <taxon>Actinomycetes</taxon>
        <taxon>Actinopolysporales</taxon>
        <taxon>Actinopolysporaceae</taxon>
        <taxon>Actinopolyspora</taxon>
    </lineage>
</organism>
<dbReference type="InterPro" id="IPR001080">
    <property type="entry name" value="3Fe4S_ferredoxin"/>
</dbReference>
<dbReference type="PANTHER" id="PTHR36923:SF3">
    <property type="entry name" value="FERREDOXIN"/>
    <property type="match status" value="1"/>
</dbReference>
<name>A0A099D1I8_9ACTN</name>
<keyword evidence="2 8" id="KW-0813">Transport</keyword>
<dbReference type="GO" id="GO:0051538">
    <property type="term" value="F:3 iron, 4 sulfur cluster binding"/>
    <property type="evidence" value="ECO:0007669"/>
    <property type="project" value="UniProtKB-KW"/>
</dbReference>
<dbReference type="HOGENOM" id="CLU_139698_6_3_11"/>
<keyword evidence="7" id="KW-0003">3Fe-4S</keyword>
<dbReference type="Gene3D" id="3.30.70.20">
    <property type="match status" value="1"/>
</dbReference>
<reference evidence="10 11" key="1">
    <citation type="journal article" date="2014" name="PLoS ONE">
        <title>Identification and Characterization of a New Erythromycin Biosynthetic Gene Cluster in Actinopolyspora erythraea YIM90600, a Novel Erythronolide-Producing Halophilic Actinomycete Isolated from Salt Field.</title>
        <authorList>
            <person name="Chen D."/>
            <person name="Feng J."/>
            <person name="Huang L."/>
            <person name="Zhang Q."/>
            <person name="Wu J."/>
            <person name="Zhu X."/>
            <person name="Duan Y."/>
            <person name="Xu Z."/>
        </authorList>
    </citation>
    <scope>NUCLEOTIDE SEQUENCE [LARGE SCALE GENOMIC DNA]</scope>
    <source>
        <strain evidence="10 11">YIM90600</strain>
    </source>
</reference>
<evidence type="ECO:0000256" key="6">
    <source>
        <dbReference type="ARBA" id="ARBA00023014"/>
    </source>
</evidence>
<reference evidence="9 12" key="2">
    <citation type="submission" date="2017-08" db="EMBL/GenBank/DDBJ databases">
        <title>The complete genome sequence of moderately halophilic actinomycete Actinopolyspora erythraea YIM 90600, the producer of novel erythromycin, novel actinopolysporins A-C and tubercidin.</title>
        <authorList>
            <person name="Yin M."/>
            <person name="Tang S."/>
        </authorList>
    </citation>
    <scope>NUCLEOTIDE SEQUENCE [LARGE SCALE GENOMIC DNA]</scope>
    <source>
        <strain evidence="9 12">YIM 90600</strain>
    </source>
</reference>
<evidence type="ECO:0000256" key="4">
    <source>
        <dbReference type="ARBA" id="ARBA00022982"/>
    </source>
</evidence>
<protein>
    <recommendedName>
        <fullName evidence="8">Ferredoxin</fullName>
    </recommendedName>
</protein>
<dbReference type="PANTHER" id="PTHR36923">
    <property type="entry name" value="FERREDOXIN"/>
    <property type="match status" value="1"/>
</dbReference>
<dbReference type="Proteomes" id="UP000215043">
    <property type="component" value="Chromosome"/>
</dbReference>
<keyword evidence="4 8" id="KW-0249">Electron transport</keyword>
<dbReference type="KEGG" id="aey:CDG81_05950"/>
<dbReference type="EMBL" id="CP022752">
    <property type="protein sequence ID" value="ASU77930.1"/>
    <property type="molecule type" value="Genomic_DNA"/>
</dbReference>
<keyword evidence="6 8" id="KW-0411">Iron-sulfur</keyword>
<evidence type="ECO:0000256" key="7">
    <source>
        <dbReference type="ARBA" id="ARBA00023291"/>
    </source>
</evidence>
<dbReference type="Proteomes" id="UP000029737">
    <property type="component" value="Unassembled WGS sequence"/>
</dbReference>
<keyword evidence="3 8" id="KW-0479">Metal-binding</keyword>
<comment type="cofactor">
    <cofactor evidence="1">
        <name>[3Fe-4S] cluster</name>
        <dbReference type="ChEBI" id="CHEBI:21137"/>
    </cofactor>
</comment>
<evidence type="ECO:0000313" key="12">
    <source>
        <dbReference type="Proteomes" id="UP000215043"/>
    </source>
</evidence>
<dbReference type="EMBL" id="JPMV01000038">
    <property type="protein sequence ID" value="KGI79914.1"/>
    <property type="molecule type" value="Genomic_DNA"/>
</dbReference>
<keyword evidence="5 8" id="KW-0408">Iron</keyword>
<dbReference type="OrthoDB" id="4557285at2"/>
<evidence type="ECO:0000313" key="10">
    <source>
        <dbReference type="EMBL" id="KGI79914.1"/>
    </source>
</evidence>
<evidence type="ECO:0000256" key="5">
    <source>
        <dbReference type="ARBA" id="ARBA00023004"/>
    </source>
</evidence>
<dbReference type="GO" id="GO:0005506">
    <property type="term" value="F:iron ion binding"/>
    <property type="evidence" value="ECO:0007669"/>
    <property type="project" value="UniProtKB-UniRule"/>
</dbReference>
<dbReference type="PRINTS" id="PR00352">
    <property type="entry name" value="3FE4SFRDOXIN"/>
</dbReference>
<dbReference type="eggNOG" id="COG1141">
    <property type="taxonomic scope" value="Bacteria"/>
</dbReference>
<gene>
    <name evidence="9" type="ORF">CDG81_05950</name>
    <name evidence="10" type="ORF">IL38_20960</name>
</gene>